<evidence type="ECO:0000256" key="3">
    <source>
        <dbReference type="ARBA" id="ARBA00022448"/>
    </source>
</evidence>
<reference evidence="11" key="2">
    <citation type="submission" date="2017-04" db="EMBL/GenBank/DDBJ databases">
        <authorList>
            <person name="Afonso C.L."/>
            <person name="Miller P.J."/>
            <person name="Scott M.A."/>
            <person name="Spackman E."/>
            <person name="Goraichik I."/>
            <person name="Dimitrov K.M."/>
            <person name="Suarez D.L."/>
            <person name="Swayne D.E."/>
        </authorList>
    </citation>
    <scope>NUCLEOTIDE SEQUENCE</scope>
    <source>
        <strain evidence="11">KM45013</strain>
    </source>
</reference>
<protein>
    <submittedName>
        <fullName evidence="11">Preprotein translocase subunit YajC</fullName>
    </submittedName>
</protein>
<reference evidence="12" key="4">
    <citation type="journal article" date="2020" name="Antimicrob. Agents Chemother.">
        <title>The novel macrolide resistance genes mef(D), msr(F) and msr(H) are present on resistance islands in Macrococcus canis, Macrococcus caseolyticus and Staphylococcus aureus.</title>
        <authorList>
            <person name="Schwendener S."/>
            <person name="Dona V."/>
            <person name="Perreten V."/>
        </authorList>
    </citation>
    <scope>NUCLEOTIDE SEQUENCE</scope>
    <source>
        <strain evidence="12">Epi0076A</strain>
    </source>
</reference>
<feature type="transmembrane region" description="Helical" evidence="10">
    <location>
        <begin position="6"/>
        <end position="26"/>
    </location>
</feature>
<evidence type="ECO:0000313" key="12">
    <source>
        <dbReference type="EMBL" id="QIH78683.1"/>
    </source>
</evidence>
<reference evidence="13 15" key="3">
    <citation type="submission" date="2019-01" db="EMBL/GenBank/DDBJ databases">
        <title>Draft genome sequences of Macrococcus caseolyticus, Macrococcus canis, Macrococcus bohemicus and Macrococcus goetzii.</title>
        <authorList>
            <person name="Mazhar S."/>
            <person name="Altermann E."/>
            <person name="Hill C."/>
            <person name="Mcauliffe O."/>
        </authorList>
    </citation>
    <scope>NUCLEOTIDE SEQUENCE [LARGE SCALE GENOMIC DNA]</scope>
    <source>
        <strain evidence="13 15">DPC7162</strain>
    </source>
</reference>
<dbReference type="InterPro" id="IPR003849">
    <property type="entry name" value="Preprotein_translocase_YajC"/>
</dbReference>
<keyword evidence="8" id="KW-0811">Translocation</keyword>
<proteinExistence type="inferred from homology"/>
<gene>
    <name evidence="12" type="primary">yajC</name>
    <name evidence="13" type="ORF">ETI04_03035</name>
    <name evidence="12" type="ORF">GTN30_08345</name>
    <name evidence="11" type="ORF">MCCS_16160</name>
</gene>
<name>A0A1W7ACC5_9STAP</name>
<dbReference type="RefSeq" id="WP_086042825.1">
    <property type="nucleotide sequence ID" value="NZ_CBCRZA010000002.1"/>
</dbReference>
<dbReference type="Proteomes" id="UP000294865">
    <property type="component" value="Unassembled WGS sequence"/>
</dbReference>
<keyword evidence="14" id="KW-1185">Reference proteome</keyword>
<dbReference type="PRINTS" id="PR01853">
    <property type="entry name" value="YAJCTRNLCASE"/>
</dbReference>
<evidence type="ECO:0000256" key="1">
    <source>
        <dbReference type="ARBA" id="ARBA00004162"/>
    </source>
</evidence>
<evidence type="ECO:0000313" key="14">
    <source>
        <dbReference type="Proteomes" id="UP000194154"/>
    </source>
</evidence>
<evidence type="ECO:0000256" key="8">
    <source>
        <dbReference type="ARBA" id="ARBA00023010"/>
    </source>
</evidence>
<dbReference type="GeneID" id="35295723"/>
<dbReference type="GO" id="GO:0005886">
    <property type="term" value="C:plasma membrane"/>
    <property type="evidence" value="ECO:0007669"/>
    <property type="project" value="UniProtKB-SubCell"/>
</dbReference>
<keyword evidence="3" id="KW-0813">Transport</keyword>
<dbReference type="EMBL" id="SDQG01000001">
    <property type="protein sequence ID" value="TDM18478.1"/>
    <property type="molecule type" value="Genomic_DNA"/>
</dbReference>
<organism evidence="11 14">
    <name type="scientific">Macrococcoides canis</name>
    <dbReference type="NCBI Taxonomy" id="1855823"/>
    <lineage>
        <taxon>Bacteria</taxon>
        <taxon>Bacillati</taxon>
        <taxon>Bacillota</taxon>
        <taxon>Bacilli</taxon>
        <taxon>Bacillales</taxon>
        <taxon>Staphylococcaceae</taxon>
        <taxon>Macrococcoides</taxon>
    </lineage>
</organism>
<evidence type="ECO:0000313" key="15">
    <source>
        <dbReference type="Proteomes" id="UP000294865"/>
    </source>
</evidence>
<reference evidence="11 14" key="1">
    <citation type="journal article" date="2017" name="Int. J. Syst. Evol. Microbiol.">
        <title>Macrococcus canis sp. nov., a skin bacterium associated with infections in dogs.</title>
        <authorList>
            <person name="Gobeli Brawand S."/>
            <person name="Cotting K."/>
            <person name="Gomez-Sanz E."/>
            <person name="Collaud A."/>
            <person name="Thomann A."/>
            <person name="Brodard I."/>
            <person name="Rodriguez-Campos S."/>
            <person name="Strauss C."/>
            <person name="Perreten V."/>
        </authorList>
    </citation>
    <scope>NUCLEOTIDE SEQUENCE [LARGE SCALE GENOMIC DNA]</scope>
    <source>
        <strain evidence="11 14">KM45013</strain>
    </source>
</reference>
<accession>A0A1W7ACC5</accession>
<dbReference type="Proteomes" id="UP000501122">
    <property type="component" value="Chromosome"/>
</dbReference>
<dbReference type="Proteomes" id="UP000194154">
    <property type="component" value="Chromosome"/>
</dbReference>
<dbReference type="STRING" id="1855823.MCCS_16160"/>
<evidence type="ECO:0000256" key="10">
    <source>
        <dbReference type="SAM" id="Phobius"/>
    </source>
</evidence>
<dbReference type="KEGG" id="mcak:MCCS_16160"/>
<dbReference type="AlphaFoldDB" id="A0A1W7ACC5"/>
<dbReference type="EMBL" id="CP021059">
    <property type="protein sequence ID" value="ARQ07253.1"/>
    <property type="molecule type" value="Genomic_DNA"/>
</dbReference>
<evidence type="ECO:0000313" key="13">
    <source>
        <dbReference type="EMBL" id="TDM18478.1"/>
    </source>
</evidence>
<dbReference type="SMART" id="SM01323">
    <property type="entry name" value="YajC"/>
    <property type="match status" value="1"/>
</dbReference>
<keyword evidence="4" id="KW-1003">Cell membrane</keyword>
<dbReference type="Pfam" id="PF02699">
    <property type="entry name" value="YajC"/>
    <property type="match status" value="1"/>
</dbReference>
<dbReference type="NCBIfam" id="TIGR00739">
    <property type="entry name" value="yajC"/>
    <property type="match status" value="1"/>
</dbReference>
<keyword evidence="5 10" id="KW-0812">Transmembrane</keyword>
<dbReference type="EMBL" id="CP047363">
    <property type="protein sequence ID" value="QIH78683.1"/>
    <property type="molecule type" value="Genomic_DNA"/>
</dbReference>
<keyword evidence="6" id="KW-0653">Protein transport</keyword>
<sequence>MSPETQALLINLLPLVAIFAVAYFFMIKPQQKRAKEQQQLIRNLKRGDKVATIGGLQGTVKSVDAQFVTLIVNNKGTEMTFDKQAIKGLSNK</sequence>
<dbReference type="GO" id="GO:0015031">
    <property type="term" value="P:protein transport"/>
    <property type="evidence" value="ECO:0007669"/>
    <property type="project" value="UniProtKB-KW"/>
</dbReference>
<evidence type="ECO:0000256" key="9">
    <source>
        <dbReference type="ARBA" id="ARBA00023136"/>
    </source>
</evidence>
<evidence type="ECO:0000256" key="4">
    <source>
        <dbReference type="ARBA" id="ARBA00022475"/>
    </source>
</evidence>
<dbReference type="PANTHER" id="PTHR33909">
    <property type="entry name" value="SEC TRANSLOCON ACCESSORY COMPLEX SUBUNIT YAJC"/>
    <property type="match status" value="1"/>
</dbReference>
<evidence type="ECO:0000313" key="11">
    <source>
        <dbReference type="EMBL" id="ARQ07253.1"/>
    </source>
</evidence>
<evidence type="ECO:0000256" key="2">
    <source>
        <dbReference type="ARBA" id="ARBA00006742"/>
    </source>
</evidence>
<keyword evidence="7 10" id="KW-1133">Transmembrane helix</keyword>
<dbReference type="PANTHER" id="PTHR33909:SF1">
    <property type="entry name" value="SEC TRANSLOCON ACCESSORY COMPLEX SUBUNIT YAJC"/>
    <property type="match status" value="1"/>
</dbReference>
<keyword evidence="9 10" id="KW-0472">Membrane</keyword>
<comment type="similarity">
    <text evidence="2">Belongs to the YajC family.</text>
</comment>
<evidence type="ECO:0000256" key="6">
    <source>
        <dbReference type="ARBA" id="ARBA00022927"/>
    </source>
</evidence>
<dbReference type="OrthoDB" id="9800132at2"/>
<evidence type="ECO:0000256" key="5">
    <source>
        <dbReference type="ARBA" id="ARBA00022692"/>
    </source>
</evidence>
<comment type="subcellular location">
    <subcellularLocation>
        <location evidence="1">Cell membrane</location>
        <topology evidence="1">Single-pass membrane protein</topology>
    </subcellularLocation>
</comment>
<evidence type="ECO:0000256" key="7">
    <source>
        <dbReference type="ARBA" id="ARBA00022989"/>
    </source>
</evidence>